<accession>A0A244CL53</accession>
<dbReference type="EMBL" id="MWPV01000008">
    <property type="protein sequence ID" value="OUL56032.1"/>
    <property type="molecule type" value="Genomic_DNA"/>
</dbReference>
<dbReference type="AlphaFoldDB" id="A0A244CL53"/>
<dbReference type="PROSITE" id="PS51257">
    <property type="entry name" value="PROKAR_LIPOPROTEIN"/>
    <property type="match status" value="1"/>
</dbReference>
<reference evidence="1 2" key="1">
    <citation type="submission" date="2017-02" db="EMBL/GenBank/DDBJ databases">
        <title>Pseudoalteromonas ulvae TC14 Genome.</title>
        <authorList>
            <person name="Molmeret M."/>
        </authorList>
    </citation>
    <scope>NUCLEOTIDE SEQUENCE [LARGE SCALE GENOMIC DNA]</scope>
    <source>
        <strain evidence="1">TC14</strain>
    </source>
</reference>
<evidence type="ECO:0000313" key="1">
    <source>
        <dbReference type="EMBL" id="OUL56032.1"/>
    </source>
</evidence>
<sequence length="108" mass="11698">MKKLMTASLFVALAGCSSVTIQPERIAKITEKPTYQESRPFFLWGLVGEQRVDVKSVCGAGKVLQMQSQATFGDGALSLITLGIYSPHTVKVWCDSQSSVVMEANNAN</sequence>
<comment type="caution">
    <text evidence="1">The sequence shown here is derived from an EMBL/GenBank/DDBJ whole genome shotgun (WGS) entry which is preliminary data.</text>
</comment>
<dbReference type="InterPro" id="IPR010438">
    <property type="entry name" value="Lambda_Bor"/>
</dbReference>
<organism evidence="1 2">
    <name type="scientific">Pseudoalteromonas ulvae</name>
    <dbReference type="NCBI Taxonomy" id="107327"/>
    <lineage>
        <taxon>Bacteria</taxon>
        <taxon>Pseudomonadati</taxon>
        <taxon>Pseudomonadota</taxon>
        <taxon>Gammaproteobacteria</taxon>
        <taxon>Alteromonadales</taxon>
        <taxon>Pseudoalteromonadaceae</taxon>
        <taxon>Pseudoalteromonas</taxon>
    </lineage>
</organism>
<gene>
    <name evidence="1" type="ORF">B1199_20225</name>
</gene>
<evidence type="ECO:0000313" key="2">
    <source>
        <dbReference type="Proteomes" id="UP000194841"/>
    </source>
</evidence>
<dbReference type="RefSeq" id="WP_086745951.1">
    <property type="nucleotide sequence ID" value="NZ_MWPV01000008.1"/>
</dbReference>
<name>A0A244CL53_PSEDV</name>
<dbReference type="OrthoDB" id="332829at2"/>
<dbReference type="Proteomes" id="UP000194841">
    <property type="component" value="Unassembled WGS sequence"/>
</dbReference>
<dbReference type="Pfam" id="PF06291">
    <property type="entry name" value="Lambda_Bor"/>
    <property type="match status" value="1"/>
</dbReference>
<keyword evidence="2" id="KW-1185">Reference proteome</keyword>
<protein>
    <submittedName>
        <fullName evidence="1">Bor family protein</fullName>
    </submittedName>
</protein>
<proteinExistence type="predicted"/>